<organism evidence="1 2">
    <name type="scientific">Mycobacteroides immunogenum</name>
    <dbReference type="NCBI Taxonomy" id="83262"/>
    <lineage>
        <taxon>Bacteria</taxon>
        <taxon>Bacillati</taxon>
        <taxon>Actinomycetota</taxon>
        <taxon>Actinomycetes</taxon>
        <taxon>Mycobacteriales</taxon>
        <taxon>Mycobacteriaceae</taxon>
        <taxon>Mycobacteroides</taxon>
    </lineage>
</organism>
<dbReference type="Proteomes" id="UP000037962">
    <property type="component" value="Unassembled WGS sequence"/>
</dbReference>
<protein>
    <recommendedName>
        <fullName evidence="3">IrrE N-terminal-like domain-containing protein</fullName>
    </recommendedName>
</protein>
<name>A0ABR5LXJ4_9MYCO</name>
<evidence type="ECO:0000313" key="1">
    <source>
        <dbReference type="EMBL" id="KPG36770.1"/>
    </source>
</evidence>
<accession>A0ABR5LXJ4</accession>
<sequence>MPAGTPGSPVDGWDELVADLDAKAIAARIIEECTAFSVAALGADPLGTLLRSTGIEVEIEDGLVDTGCGGGGYYRSTPPTIHLHPAAYRRDNFTLLHELGHHLQQTHDQWGFTLIDMADGGRRKIEEKVSDQFAAQVLMPVGDGDRRDAALHPADVMAGLYARSEGSRPAVMLRVLEMLPEGSRWILAVADLDGVVTAAASSYDDPQPPKGVAQEGFRRAAAEAMESAVRREFHEGIEYKTGSILDDLRVEAALDYEERFVFLALRPTTVNGSGTWKYQWQECSNPVCGKNFQTRLSSGRCDTCTAFKCPHCNRCSCTAASPPTKCGTCFLPYTPAEMASGNHECW</sequence>
<dbReference type="Gene3D" id="1.10.10.2910">
    <property type="match status" value="1"/>
</dbReference>
<proteinExistence type="predicted"/>
<reference evidence="1 2" key="1">
    <citation type="submission" date="2015-09" db="EMBL/GenBank/DDBJ databases">
        <title>Genome Sequences of Mycobacterium immunogenum Isolates, Recuperated from a Chloraminated Drinking Water Distribution System Simulator Subjected to Episodes of Nitrification.</title>
        <authorList>
            <person name="Gomez-Alvarez V."/>
            <person name="Revetta R.P."/>
        </authorList>
    </citation>
    <scope>NUCLEOTIDE SEQUENCE [LARGE SCALE GENOMIC DNA]</scope>
    <source>
        <strain evidence="1 2">H076</strain>
    </source>
</reference>
<evidence type="ECO:0000313" key="2">
    <source>
        <dbReference type="Proteomes" id="UP000037962"/>
    </source>
</evidence>
<keyword evidence="2" id="KW-1185">Reference proteome</keyword>
<comment type="caution">
    <text evidence="1">The sequence shown here is derived from an EMBL/GenBank/DDBJ whole genome shotgun (WGS) entry which is preliminary data.</text>
</comment>
<gene>
    <name evidence="1" type="ORF">AN912_04060</name>
</gene>
<evidence type="ECO:0008006" key="3">
    <source>
        <dbReference type="Google" id="ProtNLM"/>
    </source>
</evidence>
<dbReference type="EMBL" id="LJFS01000003">
    <property type="protein sequence ID" value="KPG36770.1"/>
    <property type="molecule type" value="Genomic_DNA"/>
</dbReference>